<organism evidence="2">
    <name type="scientific">Bicosoecida sp. CB-2014</name>
    <dbReference type="NCBI Taxonomy" id="1486930"/>
    <lineage>
        <taxon>Eukaryota</taxon>
        <taxon>Sar</taxon>
        <taxon>Stramenopiles</taxon>
        <taxon>Bigyra</taxon>
        <taxon>Opalozoa</taxon>
        <taxon>Bicosoecida</taxon>
    </lineage>
</organism>
<proteinExistence type="predicted"/>
<name>A0A7S1C493_9STRA</name>
<feature type="region of interest" description="Disordered" evidence="1">
    <location>
        <begin position="88"/>
        <end position="163"/>
    </location>
</feature>
<evidence type="ECO:0000256" key="1">
    <source>
        <dbReference type="SAM" id="MobiDB-lite"/>
    </source>
</evidence>
<accession>A0A7S1C493</accession>
<feature type="compositionally biased region" description="Basic and acidic residues" evidence="1">
    <location>
        <begin position="88"/>
        <end position="100"/>
    </location>
</feature>
<evidence type="ECO:0000313" key="2">
    <source>
        <dbReference type="EMBL" id="CAD8907205.1"/>
    </source>
</evidence>
<sequence length="163" mass="17585">MGATLTVGHSVEEAAKGKAWLAAVQPYWRRTDLWDIGVSFIESPHYDNTFIADHPLREEARIELWKLVNEACANDRYPLFDFPRHSDALGGGGKREELRLARPSWPPEADASPPESDESKEETAAVAAAADGDGAAERGVATAATVTEPVDTDEAAGVKQKGD</sequence>
<feature type="compositionally biased region" description="Low complexity" evidence="1">
    <location>
        <begin position="124"/>
        <end position="141"/>
    </location>
</feature>
<dbReference type="AlphaFoldDB" id="A0A7S1C493"/>
<gene>
    <name evidence="2" type="ORF">BSP0115_LOCUS399</name>
</gene>
<dbReference type="EMBL" id="HBFS01000612">
    <property type="protein sequence ID" value="CAD8907205.1"/>
    <property type="molecule type" value="Transcribed_RNA"/>
</dbReference>
<reference evidence="2" key="1">
    <citation type="submission" date="2021-01" db="EMBL/GenBank/DDBJ databases">
        <authorList>
            <person name="Corre E."/>
            <person name="Pelletier E."/>
            <person name="Niang G."/>
            <person name="Scheremetjew M."/>
            <person name="Finn R."/>
            <person name="Kale V."/>
            <person name="Holt S."/>
            <person name="Cochrane G."/>
            <person name="Meng A."/>
            <person name="Brown T."/>
            <person name="Cohen L."/>
        </authorList>
    </citation>
    <scope>NUCLEOTIDE SEQUENCE</scope>
    <source>
        <strain evidence="2">Ms1</strain>
    </source>
</reference>
<protein>
    <submittedName>
        <fullName evidence="2">Uncharacterized protein</fullName>
    </submittedName>
</protein>